<keyword evidence="1" id="KW-0812">Transmembrane</keyword>
<feature type="transmembrane region" description="Helical" evidence="1">
    <location>
        <begin position="12"/>
        <end position="34"/>
    </location>
</feature>
<dbReference type="EMBL" id="CAJHUC010000458">
    <property type="protein sequence ID" value="CAD7696319.1"/>
    <property type="molecule type" value="Genomic_DNA"/>
</dbReference>
<gene>
    <name evidence="2" type="ORF">OSTQU699_LOCUS1680</name>
</gene>
<comment type="caution">
    <text evidence="2">The sequence shown here is derived from an EMBL/GenBank/DDBJ whole genome shotgun (WGS) entry which is preliminary data.</text>
</comment>
<keyword evidence="3" id="KW-1185">Reference proteome</keyword>
<evidence type="ECO:0000313" key="3">
    <source>
        <dbReference type="Proteomes" id="UP000708148"/>
    </source>
</evidence>
<feature type="transmembrane region" description="Helical" evidence="1">
    <location>
        <begin position="40"/>
        <end position="59"/>
    </location>
</feature>
<keyword evidence="1" id="KW-0472">Membrane</keyword>
<keyword evidence="1" id="KW-1133">Transmembrane helix</keyword>
<name>A0A8S1IYR8_9CHLO</name>
<feature type="transmembrane region" description="Helical" evidence="1">
    <location>
        <begin position="96"/>
        <end position="118"/>
    </location>
</feature>
<evidence type="ECO:0000313" key="2">
    <source>
        <dbReference type="EMBL" id="CAD7696319.1"/>
    </source>
</evidence>
<proteinExistence type="predicted"/>
<accession>A0A8S1IYR8</accession>
<dbReference type="AlphaFoldDB" id="A0A8S1IYR8"/>
<protein>
    <submittedName>
        <fullName evidence="2">Uncharacterized protein</fullName>
    </submittedName>
</protein>
<dbReference type="Proteomes" id="UP000708148">
    <property type="component" value="Unassembled WGS sequence"/>
</dbReference>
<dbReference type="OrthoDB" id="537490at2759"/>
<organism evidence="2 3">
    <name type="scientific">Ostreobium quekettii</name>
    <dbReference type="NCBI Taxonomy" id="121088"/>
    <lineage>
        <taxon>Eukaryota</taxon>
        <taxon>Viridiplantae</taxon>
        <taxon>Chlorophyta</taxon>
        <taxon>core chlorophytes</taxon>
        <taxon>Ulvophyceae</taxon>
        <taxon>TCBD clade</taxon>
        <taxon>Bryopsidales</taxon>
        <taxon>Ostreobineae</taxon>
        <taxon>Ostreobiaceae</taxon>
        <taxon>Ostreobium</taxon>
    </lineage>
</organism>
<feature type="transmembrane region" description="Helical" evidence="1">
    <location>
        <begin position="71"/>
        <end position="90"/>
    </location>
</feature>
<evidence type="ECO:0000256" key="1">
    <source>
        <dbReference type="SAM" id="Phobius"/>
    </source>
</evidence>
<sequence length="129" mass="13327">MRGEEGGRHARLHDFCLTIPFGGVTLLAGAVSLIFGSGEVGGLITLSGAALCACALLSLKAWKAGLSSAQYTAASTGVTTGLCALLWRDFQQRGRAVAPALLLALGVAMLVFYIYNICSGGNPPKRKAE</sequence>
<reference evidence="2" key="1">
    <citation type="submission" date="2020-12" db="EMBL/GenBank/DDBJ databases">
        <authorList>
            <person name="Iha C."/>
        </authorList>
    </citation>
    <scope>NUCLEOTIDE SEQUENCE</scope>
</reference>